<dbReference type="GO" id="GO:0004864">
    <property type="term" value="F:protein phosphatase inhibitor activity"/>
    <property type="evidence" value="ECO:0007669"/>
    <property type="project" value="InterPro"/>
</dbReference>
<name>A0A1B6KIT1_9HEMI</name>
<dbReference type="PANTHER" id="PTHR12398:SF20">
    <property type="entry name" value="PROTEIN PHOSPHATASE 1 REGULATORY INHIBITOR SUBUNIT 2"/>
    <property type="match status" value="1"/>
</dbReference>
<protein>
    <recommendedName>
        <fullName evidence="4">Protein phosphatase inhibitor 2</fullName>
    </recommendedName>
</protein>
<reference evidence="3" key="1">
    <citation type="submission" date="2015-11" db="EMBL/GenBank/DDBJ databases">
        <title>De novo transcriptome assembly of four potential Pierce s Disease insect vectors from Arizona vineyards.</title>
        <authorList>
            <person name="Tassone E.E."/>
        </authorList>
    </citation>
    <scope>NUCLEOTIDE SEQUENCE</scope>
</reference>
<dbReference type="AlphaFoldDB" id="A0A1B6KIT1"/>
<proteinExistence type="inferred from homology"/>
<organism evidence="3">
    <name type="scientific">Graphocephala atropunctata</name>
    <dbReference type="NCBI Taxonomy" id="36148"/>
    <lineage>
        <taxon>Eukaryota</taxon>
        <taxon>Metazoa</taxon>
        <taxon>Ecdysozoa</taxon>
        <taxon>Arthropoda</taxon>
        <taxon>Hexapoda</taxon>
        <taxon>Insecta</taxon>
        <taxon>Pterygota</taxon>
        <taxon>Neoptera</taxon>
        <taxon>Paraneoptera</taxon>
        <taxon>Hemiptera</taxon>
        <taxon>Auchenorrhyncha</taxon>
        <taxon>Membracoidea</taxon>
        <taxon>Cicadellidae</taxon>
        <taxon>Cicadellinae</taxon>
        <taxon>Cicadellini</taxon>
        <taxon>Graphocephala</taxon>
    </lineage>
</organism>
<dbReference type="GO" id="GO:0009966">
    <property type="term" value="P:regulation of signal transduction"/>
    <property type="evidence" value="ECO:0007669"/>
    <property type="project" value="InterPro"/>
</dbReference>
<feature type="region of interest" description="Disordered" evidence="2">
    <location>
        <begin position="1"/>
        <end position="128"/>
    </location>
</feature>
<feature type="compositionally biased region" description="Basic and acidic residues" evidence="2">
    <location>
        <begin position="111"/>
        <end position="128"/>
    </location>
</feature>
<evidence type="ECO:0008006" key="4">
    <source>
        <dbReference type="Google" id="ProtNLM"/>
    </source>
</evidence>
<dbReference type="Gene3D" id="6.10.250.1050">
    <property type="match status" value="1"/>
</dbReference>
<dbReference type="Pfam" id="PF04979">
    <property type="entry name" value="IPP-2"/>
    <property type="match status" value="1"/>
</dbReference>
<feature type="region of interest" description="Disordered" evidence="2">
    <location>
        <begin position="136"/>
        <end position="155"/>
    </location>
</feature>
<gene>
    <name evidence="3" type="ORF">g.10400</name>
</gene>
<evidence type="ECO:0000313" key="3">
    <source>
        <dbReference type="EMBL" id="JAT11349.1"/>
    </source>
</evidence>
<dbReference type="PANTHER" id="PTHR12398">
    <property type="entry name" value="PROTEIN PHOSPHATASE INHIBITOR"/>
    <property type="match status" value="1"/>
</dbReference>
<evidence type="ECO:0000256" key="2">
    <source>
        <dbReference type="SAM" id="MobiDB-lite"/>
    </source>
</evidence>
<evidence type="ECO:0000256" key="1">
    <source>
        <dbReference type="ARBA" id="ARBA00005472"/>
    </source>
</evidence>
<dbReference type="InterPro" id="IPR007062">
    <property type="entry name" value="PPI-2"/>
</dbReference>
<sequence length="155" mass="17778">MEDDDKNKKKPQKGILRPSSKQASTPRRQNTLSNEGKKKKNIKWDEMNIVATLHPAGKDYGTMKIDEVPTPFERPHSENGKGVDPQTLAKRLEEAKTSWNSDSSGEEDDEEKRKQKRESFLQKRKDHYKEYTEAKKKLAELEDADDEDSEGGSTK</sequence>
<accession>A0A1B6KIT1</accession>
<comment type="similarity">
    <text evidence="1">Belongs to the protein phosphatase inhibitor 2 family.</text>
</comment>
<feature type="compositionally biased region" description="Acidic residues" evidence="2">
    <location>
        <begin position="141"/>
        <end position="155"/>
    </location>
</feature>
<feature type="compositionally biased region" description="Polar residues" evidence="2">
    <location>
        <begin position="19"/>
        <end position="34"/>
    </location>
</feature>
<dbReference type="EMBL" id="GEBQ01028628">
    <property type="protein sequence ID" value="JAT11349.1"/>
    <property type="molecule type" value="Transcribed_RNA"/>
</dbReference>